<keyword evidence="8" id="KW-1185">Reference proteome</keyword>
<dbReference type="PANTHER" id="PTHR13510">
    <property type="entry name" value="FYVE-FINGER-CONTAINING RAB5 EFFECTOR PROTEIN RABENOSYN-5-RELATED"/>
    <property type="match status" value="1"/>
</dbReference>
<dbReference type="InterPro" id="IPR002913">
    <property type="entry name" value="START_lipid-bd_dom"/>
</dbReference>
<evidence type="ECO:0000259" key="5">
    <source>
        <dbReference type="PROSITE" id="PS50178"/>
    </source>
</evidence>
<dbReference type="Gene3D" id="3.30.530.20">
    <property type="match status" value="1"/>
</dbReference>
<reference evidence="7 8" key="1">
    <citation type="submission" date="2019-07" db="EMBL/GenBank/DDBJ databases">
        <title>Genomics analysis of Aphanomyces spp. identifies a new class of oomycete effector associated with host adaptation.</title>
        <authorList>
            <person name="Gaulin E."/>
        </authorList>
    </citation>
    <scope>NUCLEOTIDE SEQUENCE [LARGE SCALE GENOMIC DNA]</scope>
    <source>
        <strain evidence="7 8">ATCC 201684</strain>
    </source>
</reference>
<dbReference type="Proteomes" id="UP000481153">
    <property type="component" value="Unassembled WGS sequence"/>
</dbReference>
<name>A0A6G0W9Q3_9STRA</name>
<dbReference type="PROSITE" id="PS50848">
    <property type="entry name" value="START"/>
    <property type="match status" value="1"/>
</dbReference>
<evidence type="ECO:0000256" key="2">
    <source>
        <dbReference type="ARBA" id="ARBA00022771"/>
    </source>
</evidence>
<dbReference type="InterPro" id="IPR052727">
    <property type="entry name" value="Rab4/Rab5_effector"/>
</dbReference>
<keyword evidence="1" id="KW-0479">Metal-binding</keyword>
<accession>A0A6G0W9Q3</accession>
<organism evidence="7 8">
    <name type="scientific">Aphanomyces euteiches</name>
    <dbReference type="NCBI Taxonomy" id="100861"/>
    <lineage>
        <taxon>Eukaryota</taxon>
        <taxon>Sar</taxon>
        <taxon>Stramenopiles</taxon>
        <taxon>Oomycota</taxon>
        <taxon>Saprolegniomycetes</taxon>
        <taxon>Saprolegniales</taxon>
        <taxon>Verrucalvaceae</taxon>
        <taxon>Aphanomyces</taxon>
    </lineage>
</organism>
<feature type="domain" description="START" evidence="6">
    <location>
        <begin position="144"/>
        <end position="234"/>
    </location>
</feature>
<sequence>MPLAAPLPPHYFKCPPLCKDDIDHFVELGSRSMQAVVKKANLKGGAYDWKLLKDESELKIYKAYNAADDSHLHCGVMQVVGDLDENMALHRDDTTEQAREYIQRFGRVYADVVNLYTVVPRHPDRPNDAVQIKWFPGKSPLDGVVTRRDFVMLETEMEFQVDGKRAWVRSYSSIELAAVPDMRKELGCIRASMYDTGFVVVESDRPGYLHMTYLDDMDVKGHAPAWVIDTTLKFWLRSMHDIDRFMRENRLSRTLFLKTDQLYPLHSRRSCALCRRKFGPLRKKTHCQKCGEVLCTSCNRLWNVNLNGVDAQVLVCLTCSLSTCTVRMAGRDSRFDSSRAQDVLETSAATWSMDTLIQAPPLDYDDDTLSDNLSSFSDSELGSVPRPITLYHP</sequence>
<dbReference type="InterPro" id="IPR023393">
    <property type="entry name" value="START-like_dom_sf"/>
</dbReference>
<protein>
    <recommendedName>
        <fullName evidence="9">FYVE-type domain-containing protein</fullName>
    </recommendedName>
</protein>
<evidence type="ECO:0000256" key="4">
    <source>
        <dbReference type="PROSITE-ProRule" id="PRU00091"/>
    </source>
</evidence>
<dbReference type="InterPro" id="IPR011011">
    <property type="entry name" value="Znf_FYVE_PHD"/>
</dbReference>
<dbReference type="InterPro" id="IPR013083">
    <property type="entry name" value="Znf_RING/FYVE/PHD"/>
</dbReference>
<gene>
    <name evidence="7" type="ORF">Ae201684_017784</name>
</gene>
<dbReference type="GO" id="GO:0008270">
    <property type="term" value="F:zinc ion binding"/>
    <property type="evidence" value="ECO:0007669"/>
    <property type="project" value="UniProtKB-KW"/>
</dbReference>
<dbReference type="EMBL" id="VJMJ01000312">
    <property type="protein sequence ID" value="KAF0723265.1"/>
    <property type="molecule type" value="Genomic_DNA"/>
</dbReference>
<dbReference type="VEuPathDB" id="FungiDB:AeMF1_018098"/>
<dbReference type="PROSITE" id="PS50178">
    <property type="entry name" value="ZF_FYVE"/>
    <property type="match status" value="1"/>
</dbReference>
<dbReference type="AlphaFoldDB" id="A0A6G0W9Q3"/>
<keyword evidence="2 4" id="KW-0863">Zinc-finger</keyword>
<evidence type="ECO:0000313" key="7">
    <source>
        <dbReference type="EMBL" id="KAF0723265.1"/>
    </source>
</evidence>
<dbReference type="GO" id="GO:0008289">
    <property type="term" value="F:lipid binding"/>
    <property type="evidence" value="ECO:0007669"/>
    <property type="project" value="InterPro"/>
</dbReference>
<evidence type="ECO:0000313" key="8">
    <source>
        <dbReference type="Proteomes" id="UP000481153"/>
    </source>
</evidence>
<dbReference type="SUPFAM" id="SSF55961">
    <property type="entry name" value="Bet v1-like"/>
    <property type="match status" value="1"/>
</dbReference>
<dbReference type="PANTHER" id="PTHR13510:SF44">
    <property type="entry name" value="RABENOSYN-5"/>
    <property type="match status" value="1"/>
</dbReference>
<dbReference type="Pfam" id="PF01363">
    <property type="entry name" value="FYVE"/>
    <property type="match status" value="1"/>
</dbReference>
<dbReference type="InterPro" id="IPR000306">
    <property type="entry name" value="Znf_FYVE"/>
</dbReference>
<proteinExistence type="predicted"/>
<evidence type="ECO:0000256" key="1">
    <source>
        <dbReference type="ARBA" id="ARBA00022723"/>
    </source>
</evidence>
<keyword evidence="3" id="KW-0862">Zinc</keyword>
<dbReference type="InterPro" id="IPR017455">
    <property type="entry name" value="Znf_FYVE-rel"/>
</dbReference>
<dbReference type="SUPFAM" id="SSF57903">
    <property type="entry name" value="FYVE/PHD zinc finger"/>
    <property type="match status" value="1"/>
</dbReference>
<evidence type="ECO:0000256" key="3">
    <source>
        <dbReference type="ARBA" id="ARBA00022833"/>
    </source>
</evidence>
<dbReference type="Pfam" id="PF01852">
    <property type="entry name" value="START"/>
    <property type="match status" value="1"/>
</dbReference>
<comment type="caution">
    <text evidence="7">The sequence shown here is derived from an EMBL/GenBank/DDBJ whole genome shotgun (WGS) entry which is preliminary data.</text>
</comment>
<dbReference type="Gene3D" id="3.30.40.10">
    <property type="entry name" value="Zinc/RING finger domain, C3HC4 (zinc finger)"/>
    <property type="match status" value="1"/>
</dbReference>
<evidence type="ECO:0008006" key="9">
    <source>
        <dbReference type="Google" id="ProtNLM"/>
    </source>
</evidence>
<evidence type="ECO:0000259" key="6">
    <source>
        <dbReference type="PROSITE" id="PS50848"/>
    </source>
</evidence>
<feature type="domain" description="FYVE-type" evidence="5">
    <location>
        <begin position="265"/>
        <end position="319"/>
    </location>
</feature>
<dbReference type="CDD" id="cd00065">
    <property type="entry name" value="FYVE_like_SF"/>
    <property type="match status" value="1"/>
</dbReference>